<dbReference type="PROSITE" id="PS51257">
    <property type="entry name" value="PROKAR_LIPOPROTEIN"/>
    <property type="match status" value="1"/>
</dbReference>
<feature type="compositionally biased region" description="Low complexity" evidence="1">
    <location>
        <begin position="280"/>
        <end position="306"/>
    </location>
</feature>
<feature type="compositionally biased region" description="Basic and acidic residues" evidence="1">
    <location>
        <begin position="1182"/>
        <end position="1193"/>
    </location>
</feature>
<reference evidence="3" key="1">
    <citation type="submission" date="2017-02" db="EMBL/GenBank/DDBJ databases">
        <authorList>
            <person name="Varghese N."/>
            <person name="Submissions S."/>
        </authorList>
    </citation>
    <scope>NUCLEOTIDE SEQUENCE [LARGE SCALE GENOMIC DNA]</scope>
    <source>
        <strain evidence="3">ATCC 25662</strain>
    </source>
</reference>
<protein>
    <submittedName>
        <fullName evidence="2">Uncharacterized protein</fullName>
    </submittedName>
</protein>
<organism evidence="2 3">
    <name type="scientific">Anaerorhabdus furcosa</name>
    <dbReference type="NCBI Taxonomy" id="118967"/>
    <lineage>
        <taxon>Bacteria</taxon>
        <taxon>Bacillati</taxon>
        <taxon>Bacillota</taxon>
        <taxon>Erysipelotrichia</taxon>
        <taxon>Erysipelotrichales</taxon>
        <taxon>Erysipelotrichaceae</taxon>
        <taxon>Anaerorhabdus</taxon>
    </lineage>
</organism>
<dbReference type="AlphaFoldDB" id="A0A1T4K9U6"/>
<feature type="region of interest" description="Disordered" evidence="1">
    <location>
        <begin position="279"/>
        <end position="336"/>
    </location>
</feature>
<proteinExistence type="predicted"/>
<evidence type="ECO:0000256" key="1">
    <source>
        <dbReference type="SAM" id="MobiDB-lite"/>
    </source>
</evidence>
<accession>A0A1T4K9U6</accession>
<evidence type="ECO:0000313" key="3">
    <source>
        <dbReference type="Proteomes" id="UP000243297"/>
    </source>
</evidence>
<dbReference type="OrthoDB" id="1054616at2"/>
<keyword evidence="3" id="KW-1185">Reference proteome</keyword>
<name>A0A1T4K9U6_9FIRM</name>
<dbReference type="EMBL" id="FUWY01000001">
    <property type="protein sequence ID" value="SJZ39181.1"/>
    <property type="molecule type" value="Genomic_DNA"/>
</dbReference>
<sequence length="1208" mass="131197">MKRLGIYLIVVVMLVTVLTGCTNANPKEEMNEANKKTTFMLFDESKIYENKILESGEITAEDVKLKNMTFEKDLIIDKKVGDGNVYLDGVEVKGKLIVNGGGENSIHIENSKINSVSSNRVEGTVRIVVAETSSVDLLDIDSVTKLEVHGEMKTLSISQNATSSSVNIGETAKIKTVEINAPVVLSAKSPIEHLAIKAESKVTLESAVNLVTVSSSAQNTTIDLKKDAVVNNLGTEVKLDVSGTGKLGTVVTTDKTFVTGNVKPENTTVSTTPIQDAINKGAAATTPTPTITNTPKPATPKPTETPKSIETPKPTETPGISNPTPQPTEPPVSKLPWDGVTIDTSWYNSASTTFTLYNGAQLAGFGQLVNEGNNFAGKTINLGGDIDLNNKLWTPIGLRYARAGTTYKNEDAGSNYSQYWFYHNTFSGTLNGNNYTIKGLKVYNDSKTANDGAALFGFVSDATIKNLNFDGFNVGGESRVAVVAAYALGGSTFDGITLSNGQVYVNDPQSTDPTCKSWAVGGIVGQMWNYSHYAVGKNNATYSFQNIVVNSNVTISGEANVGSMWGSITEASSKKIGSFDASSRTEYPNWKGADTVNYTGYDSTVFVDNCKNEGKIYASYINAGSLAGWAYTSVVDIKSFENKGQVFVKNSEDMNPKIISGNTVVNSVPFYASDKETKTIVQTKEQLENALKSNVAKIEIRGTIGTDSDYTIYRVTKTKEILGATNSKIYGSFIIDVDNVKINGLEIHNQGWITGNPVDARRNAITVVSNRVEITNNKLISSNTVNGEEAISNGIVLLAGTDNNTNIRIENNEITGYSYENDNWSSTGTIFSAGQYFPYDTTNKKGSSKTVNLTLDYASIAKQNTYYSCYNDFVYTDYSLKAEDGYYKYTFASNPKGVIDGLMYSSKVNSKVELAPGNYTFTKEVTGESLNNNFVVKSNCELIVPTTANAIITNDTELVINEGGKLTGVVQGNVIDLNIPSISNESIRYNPVSEDIVVQFDLTRGFILTPPTEVDIATLYAQILAGTQTEQEQAARKLGNDIIYYYYYIEDNNQIPLMTVDLQGSQIPLMKNKFWSEYLIYKDGANTVTIPNGNIINGTMLGSTVLSNKTWLTATNPKIGTVATKWLDPVKGKSLYVDIVIVVEGKVIKKTVSVEIPNDTIVNQINEGSQNLDESVPSLDESNEKTDEIEKDLPILFDSIDQEESSNQ</sequence>
<dbReference type="STRING" id="118967.SAMN02745191_0423"/>
<dbReference type="RefSeq" id="WP_078710865.1">
    <property type="nucleotide sequence ID" value="NZ_FUWY01000001.1"/>
</dbReference>
<dbReference type="Gene3D" id="2.160.20.110">
    <property type="match status" value="1"/>
</dbReference>
<feature type="region of interest" description="Disordered" evidence="1">
    <location>
        <begin position="1167"/>
        <end position="1193"/>
    </location>
</feature>
<dbReference type="Proteomes" id="UP000243297">
    <property type="component" value="Unassembled WGS sequence"/>
</dbReference>
<evidence type="ECO:0000313" key="2">
    <source>
        <dbReference type="EMBL" id="SJZ39181.1"/>
    </source>
</evidence>
<gene>
    <name evidence="2" type="ORF">SAMN02745191_0423</name>
</gene>